<sequence>MGGTPVIEPAPHRIELRHLRSYVAVAEERHFRRAAERLHMSQPPLSQQIKTLEEALGVELLIRNRRGVEVTVAGQAFLEQARAVLAAMDQAVDVARRADRGELGRLSIGFVGSAMYGRVPDVLRRFRTEHLGVHLTLRELGTAAQVDGLVHGEIDVGFLRPPVSAEGIEIEHFADEPVVVVLPQDHHLVGMPSLTLVHLRRERFVQLSAAAAPGQHDAIQRALAAEGAAPLVVQEAEGLQTVVGLVASGLGVSLVPASVRALDRHDVVYRDIVGPAPRVELAVAFRKRDTSPVVASFVEAVRAARDGRL</sequence>
<dbReference type="InterPro" id="IPR036388">
    <property type="entry name" value="WH-like_DNA-bd_sf"/>
</dbReference>
<evidence type="ECO:0000256" key="1">
    <source>
        <dbReference type="ARBA" id="ARBA00009437"/>
    </source>
</evidence>
<dbReference type="AlphaFoldDB" id="A0A2T4UIE4"/>
<dbReference type="PRINTS" id="PR00039">
    <property type="entry name" value="HTHLYSR"/>
</dbReference>
<dbReference type="EMBL" id="PYYB01000001">
    <property type="protein sequence ID" value="PTL59013.1"/>
    <property type="molecule type" value="Genomic_DNA"/>
</dbReference>
<evidence type="ECO:0000256" key="4">
    <source>
        <dbReference type="ARBA" id="ARBA00023163"/>
    </source>
</evidence>
<keyword evidence="3" id="KW-0238">DNA-binding</keyword>
<evidence type="ECO:0000313" key="6">
    <source>
        <dbReference type="EMBL" id="PTL59013.1"/>
    </source>
</evidence>
<organism evidence="6 7">
    <name type="scientific">Paraconexibacter algicola</name>
    <dbReference type="NCBI Taxonomy" id="2133960"/>
    <lineage>
        <taxon>Bacteria</taxon>
        <taxon>Bacillati</taxon>
        <taxon>Actinomycetota</taxon>
        <taxon>Thermoleophilia</taxon>
        <taxon>Solirubrobacterales</taxon>
        <taxon>Paraconexibacteraceae</taxon>
        <taxon>Paraconexibacter</taxon>
    </lineage>
</organism>
<dbReference type="InterPro" id="IPR036390">
    <property type="entry name" value="WH_DNA-bd_sf"/>
</dbReference>
<keyword evidence="2" id="KW-0805">Transcription regulation</keyword>
<evidence type="ECO:0000256" key="3">
    <source>
        <dbReference type="ARBA" id="ARBA00023125"/>
    </source>
</evidence>
<dbReference type="Gene3D" id="3.40.190.10">
    <property type="entry name" value="Periplasmic binding protein-like II"/>
    <property type="match status" value="2"/>
</dbReference>
<dbReference type="Gene3D" id="1.10.10.10">
    <property type="entry name" value="Winged helix-like DNA-binding domain superfamily/Winged helix DNA-binding domain"/>
    <property type="match status" value="1"/>
</dbReference>
<dbReference type="GO" id="GO:0032993">
    <property type="term" value="C:protein-DNA complex"/>
    <property type="evidence" value="ECO:0007669"/>
    <property type="project" value="TreeGrafter"/>
</dbReference>
<dbReference type="FunFam" id="1.10.10.10:FF:000001">
    <property type="entry name" value="LysR family transcriptional regulator"/>
    <property type="match status" value="1"/>
</dbReference>
<protein>
    <submittedName>
        <fullName evidence="6">LysR family transcriptional regulator</fullName>
    </submittedName>
</protein>
<dbReference type="Pfam" id="PF03466">
    <property type="entry name" value="LysR_substrate"/>
    <property type="match status" value="1"/>
</dbReference>
<evidence type="ECO:0000313" key="7">
    <source>
        <dbReference type="Proteomes" id="UP000240739"/>
    </source>
</evidence>
<comment type="similarity">
    <text evidence="1">Belongs to the LysR transcriptional regulatory family.</text>
</comment>
<dbReference type="PANTHER" id="PTHR30346:SF0">
    <property type="entry name" value="HCA OPERON TRANSCRIPTIONAL ACTIVATOR HCAR"/>
    <property type="match status" value="1"/>
</dbReference>
<dbReference type="SUPFAM" id="SSF46785">
    <property type="entry name" value="Winged helix' DNA-binding domain"/>
    <property type="match status" value="1"/>
</dbReference>
<proteinExistence type="inferred from homology"/>
<gene>
    <name evidence="6" type="ORF">C7Y72_04795</name>
</gene>
<comment type="caution">
    <text evidence="6">The sequence shown here is derived from an EMBL/GenBank/DDBJ whole genome shotgun (WGS) entry which is preliminary data.</text>
</comment>
<dbReference type="PANTHER" id="PTHR30346">
    <property type="entry name" value="TRANSCRIPTIONAL DUAL REGULATOR HCAR-RELATED"/>
    <property type="match status" value="1"/>
</dbReference>
<dbReference type="Proteomes" id="UP000240739">
    <property type="component" value="Unassembled WGS sequence"/>
</dbReference>
<dbReference type="SUPFAM" id="SSF53850">
    <property type="entry name" value="Periplasmic binding protein-like II"/>
    <property type="match status" value="1"/>
</dbReference>
<dbReference type="CDD" id="cd08414">
    <property type="entry name" value="PBP2_LTTR_aromatics_like"/>
    <property type="match status" value="1"/>
</dbReference>
<name>A0A2T4UIE4_9ACTN</name>
<feature type="domain" description="HTH lysR-type" evidence="5">
    <location>
        <begin position="14"/>
        <end position="71"/>
    </location>
</feature>
<evidence type="ECO:0000259" key="5">
    <source>
        <dbReference type="PROSITE" id="PS50931"/>
    </source>
</evidence>
<dbReference type="GO" id="GO:0003700">
    <property type="term" value="F:DNA-binding transcription factor activity"/>
    <property type="evidence" value="ECO:0007669"/>
    <property type="project" value="InterPro"/>
</dbReference>
<keyword evidence="4" id="KW-0804">Transcription</keyword>
<keyword evidence="7" id="KW-1185">Reference proteome</keyword>
<reference evidence="6 7" key="1">
    <citation type="submission" date="2018-03" db="EMBL/GenBank/DDBJ databases">
        <title>Aquarubrobacter algicola gen. nov., sp. nov., a novel actinobacterium isolated from shallow eutrophic lake during the end of cyanobacterial harmful algal blooms.</title>
        <authorList>
            <person name="Chun S.J."/>
        </authorList>
    </citation>
    <scope>NUCLEOTIDE SEQUENCE [LARGE SCALE GENOMIC DNA]</scope>
    <source>
        <strain evidence="6 7">Seoho-28</strain>
    </source>
</reference>
<dbReference type="InterPro" id="IPR005119">
    <property type="entry name" value="LysR_subst-bd"/>
</dbReference>
<dbReference type="Pfam" id="PF00126">
    <property type="entry name" value="HTH_1"/>
    <property type="match status" value="1"/>
</dbReference>
<evidence type="ECO:0000256" key="2">
    <source>
        <dbReference type="ARBA" id="ARBA00023015"/>
    </source>
</evidence>
<dbReference type="GO" id="GO:0003677">
    <property type="term" value="F:DNA binding"/>
    <property type="evidence" value="ECO:0007669"/>
    <property type="project" value="UniProtKB-KW"/>
</dbReference>
<dbReference type="InterPro" id="IPR000847">
    <property type="entry name" value="LysR_HTH_N"/>
</dbReference>
<dbReference type="PROSITE" id="PS50931">
    <property type="entry name" value="HTH_LYSR"/>
    <property type="match status" value="1"/>
</dbReference>
<accession>A0A2T4UIE4</accession>